<dbReference type="Proteomes" id="UP001497482">
    <property type="component" value="Chromosome 6"/>
</dbReference>
<dbReference type="AlphaFoldDB" id="A0AAV2M843"/>
<keyword evidence="2" id="KW-1185">Reference proteome</keyword>
<sequence length="102" mass="11131">MPVRLESTATREKGLTTAPQCQAMEDTLTCGHGTLSQVFGRQGQLMQATVQSLNSLNDHMAQLMVPSPCSLPEEDEPFAPGHRDNLSLMRHLLTDAQVKGQV</sequence>
<reference evidence="1 2" key="1">
    <citation type="submission" date="2024-04" db="EMBL/GenBank/DDBJ databases">
        <authorList>
            <person name="Waldvogel A.-M."/>
            <person name="Schoenle A."/>
        </authorList>
    </citation>
    <scope>NUCLEOTIDE SEQUENCE [LARGE SCALE GENOMIC DNA]</scope>
</reference>
<evidence type="ECO:0000313" key="2">
    <source>
        <dbReference type="Proteomes" id="UP001497482"/>
    </source>
</evidence>
<proteinExistence type="predicted"/>
<name>A0AAV2M843_KNICA</name>
<organism evidence="1 2">
    <name type="scientific">Knipowitschia caucasica</name>
    <name type="common">Caucasian dwarf goby</name>
    <name type="synonym">Pomatoschistus caucasicus</name>
    <dbReference type="NCBI Taxonomy" id="637954"/>
    <lineage>
        <taxon>Eukaryota</taxon>
        <taxon>Metazoa</taxon>
        <taxon>Chordata</taxon>
        <taxon>Craniata</taxon>
        <taxon>Vertebrata</taxon>
        <taxon>Euteleostomi</taxon>
        <taxon>Actinopterygii</taxon>
        <taxon>Neopterygii</taxon>
        <taxon>Teleostei</taxon>
        <taxon>Neoteleostei</taxon>
        <taxon>Acanthomorphata</taxon>
        <taxon>Gobiaria</taxon>
        <taxon>Gobiiformes</taxon>
        <taxon>Gobioidei</taxon>
        <taxon>Gobiidae</taxon>
        <taxon>Gobiinae</taxon>
        <taxon>Knipowitschia</taxon>
    </lineage>
</organism>
<accession>A0AAV2M843</accession>
<evidence type="ECO:0000313" key="1">
    <source>
        <dbReference type="EMBL" id="CAL1609494.1"/>
    </source>
</evidence>
<gene>
    <name evidence="1" type="ORF">KC01_LOCUS36221</name>
</gene>
<protein>
    <submittedName>
        <fullName evidence="1">Uncharacterized protein</fullName>
    </submittedName>
</protein>
<dbReference type="EMBL" id="OZ035828">
    <property type="protein sequence ID" value="CAL1609494.1"/>
    <property type="molecule type" value="Genomic_DNA"/>
</dbReference>